<dbReference type="EMBL" id="CCXS01000001">
    <property type="protein sequence ID" value="CEG22330.1"/>
    <property type="molecule type" value="Genomic_DNA"/>
</dbReference>
<dbReference type="Proteomes" id="UP000043699">
    <property type="component" value="Unassembled WGS sequence"/>
</dbReference>
<evidence type="ECO:0000256" key="5">
    <source>
        <dbReference type="PIRSR" id="PIRSR019574-1"/>
    </source>
</evidence>
<evidence type="ECO:0000256" key="2">
    <source>
        <dbReference type="ARBA" id="ARBA00022448"/>
    </source>
</evidence>
<organism evidence="6 7">
    <name type="scientific">Planococcus massiliensis</name>
    <dbReference type="NCBI Taxonomy" id="1499687"/>
    <lineage>
        <taxon>Bacteria</taxon>
        <taxon>Bacillati</taxon>
        <taxon>Bacillota</taxon>
        <taxon>Bacilli</taxon>
        <taxon>Bacillales</taxon>
        <taxon>Caryophanaceae</taxon>
        <taxon>Planococcus</taxon>
    </lineage>
</organism>
<dbReference type="OrthoDB" id="9769319at2"/>
<dbReference type="PANTHER" id="PTHR30222:SF17">
    <property type="entry name" value="SPERMIDINE_PUTRESCINE-BINDING PERIPLASMIC PROTEIN"/>
    <property type="match status" value="1"/>
</dbReference>
<reference evidence="6 7" key="1">
    <citation type="submission" date="2014-09" db="EMBL/GenBank/DDBJ databases">
        <authorList>
            <person name="Urmite Genomes Urmite Genomes"/>
        </authorList>
    </citation>
    <scope>NUCLEOTIDE SEQUENCE [LARGE SCALE GENOMIC DNA]</scope>
    <source>
        <strain evidence="6 7">ES2</strain>
    </source>
</reference>
<evidence type="ECO:0000313" key="6">
    <source>
        <dbReference type="EMBL" id="CEG22330.1"/>
    </source>
</evidence>
<keyword evidence="3" id="KW-0732">Signal</keyword>
<proteinExistence type="predicted"/>
<evidence type="ECO:0000256" key="4">
    <source>
        <dbReference type="ARBA" id="ARBA00022764"/>
    </source>
</evidence>
<dbReference type="GO" id="GO:0015846">
    <property type="term" value="P:polyamine transport"/>
    <property type="evidence" value="ECO:0007669"/>
    <property type="project" value="InterPro"/>
</dbReference>
<dbReference type="SUPFAM" id="SSF53850">
    <property type="entry name" value="Periplasmic binding protein-like II"/>
    <property type="match status" value="1"/>
</dbReference>
<keyword evidence="2" id="KW-0813">Transport</keyword>
<keyword evidence="7" id="KW-1185">Reference proteome</keyword>
<name>A0A098EKE4_9BACL</name>
<sequence length="358" mass="40159">MKSIIQATVAILVASALLLYGVSVLEKSSATTGGGSITVYNWGEYIDPELVQQFEDETNINVVYETFDSNEAMMTKIEQGGTSYDVAMPSEYAIEKMKENDLLIPIDHEKIPNLKNIDPYFLDLPFDPGNEYSIPYFWGTVGIAYNPTLLEGQTFESWDDLWDPTLKQEVILVDSAREIIGMGLNSLGYSLNSTDVSELREATDKLKTLGPNTKAIIGDEIVEMMRREEAAVALTWSGQAADMMWINENIDYSVPEEGSNLWFDNMVIPKTSSNVEGAHAFINFMLGAETAAQNADYVGYSTPNQAAIEIMDPEVTGDERFYPPEELREHLEVYENLGLEMLGIYNELFLEFKMDMEN</sequence>
<dbReference type="InterPro" id="IPR001188">
    <property type="entry name" value="Sperm_putr-bd"/>
</dbReference>
<dbReference type="PANTHER" id="PTHR30222">
    <property type="entry name" value="SPERMIDINE/PUTRESCINE-BINDING PERIPLASMIC PROTEIN"/>
    <property type="match status" value="1"/>
</dbReference>
<dbReference type="AlphaFoldDB" id="A0A098EKE4"/>
<dbReference type="InterPro" id="IPR006059">
    <property type="entry name" value="SBP"/>
</dbReference>
<evidence type="ECO:0000313" key="7">
    <source>
        <dbReference type="Proteomes" id="UP000043699"/>
    </source>
</evidence>
<dbReference type="Pfam" id="PF13416">
    <property type="entry name" value="SBP_bac_8"/>
    <property type="match status" value="1"/>
</dbReference>
<comment type="subcellular location">
    <subcellularLocation>
        <location evidence="1">Periplasm</location>
    </subcellularLocation>
</comment>
<dbReference type="PRINTS" id="PR00909">
    <property type="entry name" value="SPERMDNBNDNG"/>
</dbReference>
<accession>A0A098EKE4</accession>
<dbReference type="RefSeq" id="WP_052651034.1">
    <property type="nucleotide sequence ID" value="NZ_CCXS01000001.1"/>
</dbReference>
<keyword evidence="4" id="KW-0574">Periplasm</keyword>
<dbReference type="GO" id="GO:0019808">
    <property type="term" value="F:polyamine binding"/>
    <property type="evidence" value="ECO:0007669"/>
    <property type="project" value="InterPro"/>
</dbReference>
<dbReference type="CDD" id="cd13663">
    <property type="entry name" value="PBP2_PotD_PotF_like_2"/>
    <property type="match status" value="1"/>
</dbReference>
<feature type="binding site" evidence="5">
    <location>
        <position position="44"/>
    </location>
    <ligand>
        <name>spermidine</name>
        <dbReference type="ChEBI" id="CHEBI:57834"/>
    </ligand>
</feature>
<evidence type="ECO:0000256" key="1">
    <source>
        <dbReference type="ARBA" id="ARBA00004418"/>
    </source>
</evidence>
<protein>
    <submittedName>
        <fullName evidence="6">Spermidine/putrescine-binding periplasmic protein</fullName>
    </submittedName>
</protein>
<dbReference type="Gene3D" id="3.40.190.10">
    <property type="entry name" value="Periplasmic binding protein-like II"/>
    <property type="match status" value="2"/>
</dbReference>
<feature type="binding site" evidence="5">
    <location>
        <position position="92"/>
    </location>
    <ligand>
        <name>spermidine</name>
        <dbReference type="ChEBI" id="CHEBI:57834"/>
    </ligand>
</feature>
<dbReference type="PIRSF" id="PIRSF019574">
    <property type="entry name" value="Periplasmic_polyamine_BP"/>
    <property type="match status" value="1"/>
</dbReference>
<gene>
    <name evidence="6" type="primary">potD</name>
    <name evidence="6" type="ORF">BN1080_01256</name>
</gene>
<evidence type="ECO:0000256" key="3">
    <source>
        <dbReference type="ARBA" id="ARBA00022729"/>
    </source>
</evidence>
<dbReference type="STRING" id="1499687.BN1080_01256"/>
<dbReference type="GO" id="GO:0042597">
    <property type="term" value="C:periplasmic space"/>
    <property type="evidence" value="ECO:0007669"/>
    <property type="project" value="UniProtKB-SubCell"/>
</dbReference>